<evidence type="ECO:0000313" key="2">
    <source>
        <dbReference type="EMBL" id="PYC48398.1"/>
    </source>
</evidence>
<dbReference type="Pfam" id="PF05145">
    <property type="entry name" value="AbrB"/>
    <property type="match status" value="1"/>
</dbReference>
<evidence type="ECO:0000313" key="3">
    <source>
        <dbReference type="Proteomes" id="UP000248012"/>
    </source>
</evidence>
<keyword evidence="2" id="KW-0031">Aminopeptidase</keyword>
<dbReference type="InterPro" id="IPR017516">
    <property type="entry name" value="AbrB_dup"/>
</dbReference>
<dbReference type="EMBL" id="QFVT01000003">
    <property type="protein sequence ID" value="PYC48398.1"/>
    <property type="molecule type" value="Genomic_DNA"/>
</dbReference>
<dbReference type="InterPro" id="IPR007820">
    <property type="entry name" value="AbrB_fam"/>
</dbReference>
<feature type="transmembrane region" description="Helical" evidence="1">
    <location>
        <begin position="241"/>
        <end position="259"/>
    </location>
</feature>
<feature type="transmembrane region" description="Helical" evidence="1">
    <location>
        <begin position="90"/>
        <end position="112"/>
    </location>
</feature>
<organism evidence="2 3">
    <name type="scientific">Litorivita pollutaquae</name>
    <dbReference type="NCBI Taxonomy" id="2200892"/>
    <lineage>
        <taxon>Bacteria</taxon>
        <taxon>Pseudomonadati</taxon>
        <taxon>Pseudomonadota</taxon>
        <taxon>Alphaproteobacteria</taxon>
        <taxon>Rhodobacterales</taxon>
        <taxon>Paracoccaceae</taxon>
        <taxon>Litorivita</taxon>
    </lineage>
</organism>
<dbReference type="Proteomes" id="UP000248012">
    <property type="component" value="Unassembled WGS sequence"/>
</dbReference>
<dbReference type="PANTHER" id="PTHR38457">
    <property type="entry name" value="REGULATOR ABRB-RELATED"/>
    <property type="match status" value="1"/>
</dbReference>
<keyword evidence="1" id="KW-0812">Transmembrane</keyword>
<dbReference type="GO" id="GO:0010468">
    <property type="term" value="P:regulation of gene expression"/>
    <property type="evidence" value="ECO:0007669"/>
    <property type="project" value="InterPro"/>
</dbReference>
<dbReference type="AlphaFoldDB" id="A0A2V4MVR6"/>
<dbReference type="OrthoDB" id="7157734at2"/>
<comment type="caution">
    <text evidence="2">The sequence shown here is derived from an EMBL/GenBank/DDBJ whole genome shotgun (WGS) entry which is preliminary data.</text>
</comment>
<name>A0A2V4MVR6_9RHOB</name>
<feature type="transmembrane region" description="Helical" evidence="1">
    <location>
        <begin position="271"/>
        <end position="295"/>
    </location>
</feature>
<feature type="transmembrane region" description="Helical" evidence="1">
    <location>
        <begin position="65"/>
        <end position="84"/>
    </location>
</feature>
<feature type="transmembrane region" description="Helical" evidence="1">
    <location>
        <begin position="34"/>
        <end position="53"/>
    </location>
</feature>
<keyword evidence="1" id="KW-0472">Membrane</keyword>
<keyword evidence="2" id="KW-0645">Protease</keyword>
<feature type="transmembrane region" description="Helical" evidence="1">
    <location>
        <begin position="333"/>
        <end position="351"/>
    </location>
</feature>
<feature type="transmembrane region" description="Helical" evidence="1">
    <location>
        <begin position="215"/>
        <end position="235"/>
    </location>
</feature>
<feature type="transmembrane region" description="Helical" evidence="1">
    <location>
        <begin position="301"/>
        <end position="321"/>
    </location>
</feature>
<dbReference type="RefSeq" id="WP_110795133.1">
    <property type="nucleotide sequence ID" value="NZ_KZ826482.1"/>
</dbReference>
<keyword evidence="2" id="KW-0378">Hydrolase</keyword>
<dbReference type="PIRSF" id="PIRSF038991">
    <property type="entry name" value="Protein_AbrB"/>
    <property type="match status" value="1"/>
</dbReference>
<feature type="transmembrane region" description="Helical" evidence="1">
    <location>
        <begin position="191"/>
        <end position="208"/>
    </location>
</feature>
<feature type="transmembrane region" description="Helical" evidence="1">
    <location>
        <begin position="154"/>
        <end position="171"/>
    </location>
</feature>
<evidence type="ECO:0000256" key="1">
    <source>
        <dbReference type="SAM" id="Phobius"/>
    </source>
</evidence>
<proteinExistence type="predicted"/>
<reference evidence="2 3" key="1">
    <citation type="submission" date="2018-05" db="EMBL/GenBank/DDBJ databases">
        <title>Oceanovita maritima gen. nov., sp. nov., a marine bacterium in the family Rhodobacteraceae isolated from surface seawater of Lundu port Xiamen, China.</title>
        <authorList>
            <person name="Hetharua B.H."/>
            <person name="Min D."/>
            <person name="Liao H."/>
            <person name="Tian Y."/>
        </authorList>
    </citation>
    <scope>NUCLEOTIDE SEQUENCE [LARGE SCALE GENOMIC DNA]</scope>
    <source>
        <strain evidence="2 3">FSX-11</strain>
    </source>
</reference>
<protein>
    <submittedName>
        <fullName evidence="2">Aminopeptidase</fullName>
    </submittedName>
</protein>
<keyword evidence="3" id="KW-1185">Reference proteome</keyword>
<accession>A0A2V4MVR6</accession>
<dbReference type="PANTHER" id="PTHR38457:SF1">
    <property type="entry name" value="REGULATOR ABRB-RELATED"/>
    <property type="match status" value="1"/>
</dbReference>
<dbReference type="GO" id="GO:0016020">
    <property type="term" value="C:membrane"/>
    <property type="evidence" value="ECO:0007669"/>
    <property type="project" value="InterPro"/>
</dbReference>
<sequence length="356" mass="37095">MPPIPTALRVTPMLIALGASGGFAAKWIGLPLPFMLGSMLTVALLATFKGNWIPEGFKFPENFRAGFIALIGLMIGAQVTPELFKQIPTMAVSLAMITLFVGLAQAVNYVIFRKIGRYDPATAFFCGSPGGLIEAITLGEEAGADIRALILQQFLRIIMVVSLLPVGLSLYHGTPVGSSGGATMARGATDLAHLVPLIAIAIAGVFLGRRLHLPAGQLTGPLVLGALLSLSGIYAVDLPQWLVNLAQIIVGTSLGTRFAGIGHRMLAKGLVLALLSSGAMMAMGAAMAAAIVPLTGENFEVLLISFAPGGVTEMALVALSLSANPAYVTLHHLYRITLTVVMLGTAAKRMFPKSGP</sequence>
<dbReference type="GO" id="GO:0004177">
    <property type="term" value="F:aminopeptidase activity"/>
    <property type="evidence" value="ECO:0007669"/>
    <property type="project" value="UniProtKB-KW"/>
</dbReference>
<gene>
    <name evidence="2" type="ORF">DI396_05290</name>
</gene>
<dbReference type="NCBIfam" id="TIGR03082">
    <property type="entry name" value="Gneg_AbrB_dup"/>
    <property type="match status" value="1"/>
</dbReference>
<keyword evidence="1" id="KW-1133">Transmembrane helix</keyword>